<dbReference type="InterPro" id="IPR008597">
    <property type="entry name" value="Invert_lysozyme"/>
</dbReference>
<evidence type="ECO:0000256" key="7">
    <source>
        <dbReference type="PIRSR" id="PIRSR608597-3"/>
    </source>
</evidence>
<reference evidence="8" key="1">
    <citation type="submission" date="2022-03" db="EMBL/GenBank/DDBJ databases">
        <authorList>
            <person name="Lindestad O."/>
        </authorList>
    </citation>
    <scope>NUCLEOTIDE SEQUENCE</scope>
</reference>
<organism evidence="8 9">
    <name type="scientific">Pararge aegeria aegeria</name>
    <dbReference type="NCBI Taxonomy" id="348720"/>
    <lineage>
        <taxon>Eukaryota</taxon>
        <taxon>Metazoa</taxon>
        <taxon>Ecdysozoa</taxon>
        <taxon>Arthropoda</taxon>
        <taxon>Hexapoda</taxon>
        <taxon>Insecta</taxon>
        <taxon>Pterygota</taxon>
        <taxon>Neoptera</taxon>
        <taxon>Endopterygota</taxon>
        <taxon>Lepidoptera</taxon>
        <taxon>Glossata</taxon>
        <taxon>Ditrysia</taxon>
        <taxon>Papilionoidea</taxon>
        <taxon>Nymphalidae</taxon>
        <taxon>Satyrinae</taxon>
        <taxon>Satyrini</taxon>
        <taxon>Parargina</taxon>
        <taxon>Pararge</taxon>
    </lineage>
</organism>
<dbReference type="GO" id="GO:0042742">
    <property type="term" value="P:defense response to bacterium"/>
    <property type="evidence" value="ECO:0007669"/>
    <property type="project" value="UniProtKB-KW"/>
</dbReference>
<dbReference type="Proteomes" id="UP000838756">
    <property type="component" value="Unassembled WGS sequence"/>
</dbReference>
<dbReference type="Gene3D" id="1.10.530.10">
    <property type="match status" value="1"/>
</dbReference>
<dbReference type="OrthoDB" id="6337871at2759"/>
<evidence type="ECO:0000256" key="4">
    <source>
        <dbReference type="ARBA" id="ARBA00022638"/>
    </source>
</evidence>
<dbReference type="InterPro" id="IPR018247">
    <property type="entry name" value="EF_Hand_1_Ca_BS"/>
</dbReference>
<dbReference type="AlphaFoldDB" id="A0A8S4RBC8"/>
<keyword evidence="5" id="KW-0378">Hydrolase</keyword>
<evidence type="ECO:0000256" key="3">
    <source>
        <dbReference type="ARBA" id="ARBA00022529"/>
    </source>
</evidence>
<dbReference type="EMBL" id="CAKXAJ010024966">
    <property type="protein sequence ID" value="CAH2233453.1"/>
    <property type="molecule type" value="Genomic_DNA"/>
</dbReference>
<evidence type="ECO:0000256" key="2">
    <source>
        <dbReference type="ARBA" id="ARBA00012732"/>
    </source>
</evidence>
<dbReference type="GO" id="GO:0003796">
    <property type="term" value="F:lysozyme activity"/>
    <property type="evidence" value="ECO:0007669"/>
    <property type="project" value="UniProtKB-EC"/>
</dbReference>
<dbReference type="PROSITE" id="PS51909">
    <property type="entry name" value="LYSOZYME_I"/>
    <property type="match status" value="1"/>
</dbReference>
<comment type="catalytic activity">
    <reaction evidence="1">
        <text>Hydrolysis of (1-&gt;4)-beta-linkages between N-acetylmuramic acid and N-acetyl-D-glucosamine residues in a peptidoglycan and between N-acetyl-D-glucosamine residues in chitodextrins.</text>
        <dbReference type="EC" id="3.2.1.17"/>
    </reaction>
</comment>
<evidence type="ECO:0000256" key="5">
    <source>
        <dbReference type="ARBA" id="ARBA00022801"/>
    </source>
</evidence>
<protein>
    <recommendedName>
        <fullName evidence="2">lysozyme</fullName>
        <ecNumber evidence="2">3.2.1.17</ecNumber>
    </recommendedName>
</protein>
<name>A0A8S4RBC8_9NEOP</name>
<evidence type="ECO:0000256" key="6">
    <source>
        <dbReference type="ARBA" id="ARBA00023295"/>
    </source>
</evidence>
<evidence type="ECO:0000256" key="1">
    <source>
        <dbReference type="ARBA" id="ARBA00000632"/>
    </source>
</evidence>
<keyword evidence="3" id="KW-0929">Antimicrobial</keyword>
<dbReference type="EC" id="3.2.1.17" evidence="2"/>
<comment type="caution">
    <text evidence="8">The sequence shown here is derived from an EMBL/GenBank/DDBJ whole genome shotgun (WGS) entry which is preliminary data.</text>
</comment>
<dbReference type="Pfam" id="PF05497">
    <property type="entry name" value="Destabilase"/>
    <property type="match status" value="1"/>
</dbReference>
<evidence type="ECO:0000313" key="9">
    <source>
        <dbReference type="Proteomes" id="UP000838756"/>
    </source>
</evidence>
<gene>
    <name evidence="8" type="primary">jg7892</name>
    <name evidence="8" type="ORF">PAEG_LOCUS11424</name>
</gene>
<feature type="disulfide bond" evidence="7">
    <location>
        <begin position="25"/>
        <end position="31"/>
    </location>
</feature>
<evidence type="ECO:0000313" key="8">
    <source>
        <dbReference type="EMBL" id="CAH2233453.1"/>
    </source>
</evidence>
<keyword evidence="6" id="KW-0326">Glycosidase</keyword>
<accession>A0A8S4RBC8</accession>
<dbReference type="PROSITE" id="PS00018">
    <property type="entry name" value="EF_HAND_1"/>
    <property type="match status" value="1"/>
</dbReference>
<sequence length="94" mass="10428">MLREGHQFYTASYRYDRSLSAYASCTNDPHCAADCVQGYMRKFGQDCNGDGVVNCYDYMAIHKLGGYGCKGDLPFQYVNVFNQCVAAVAQAQQG</sequence>
<keyword evidence="4" id="KW-0081">Bacteriolytic enzyme</keyword>
<keyword evidence="7" id="KW-1015">Disulfide bond</keyword>
<proteinExistence type="predicted"/>
<dbReference type="GO" id="GO:0031640">
    <property type="term" value="P:killing of cells of another organism"/>
    <property type="evidence" value="ECO:0007669"/>
    <property type="project" value="UniProtKB-KW"/>
</dbReference>
<keyword evidence="9" id="KW-1185">Reference proteome</keyword>